<dbReference type="SUPFAM" id="SSF53822">
    <property type="entry name" value="Periplasmic binding protein-like I"/>
    <property type="match status" value="1"/>
</dbReference>
<dbReference type="InterPro" id="IPR028081">
    <property type="entry name" value="Leu-bd"/>
</dbReference>
<dbReference type="AlphaFoldDB" id="A0A1F6C4N0"/>
<protein>
    <recommendedName>
        <fullName evidence="3">Leucine-binding protein domain-containing protein</fullName>
    </recommendedName>
</protein>
<dbReference type="Gene3D" id="3.40.50.2300">
    <property type="match status" value="2"/>
</dbReference>
<accession>A0A1F6C4N0</accession>
<reference evidence="4 5" key="1">
    <citation type="journal article" date="2016" name="Nat. Commun.">
        <title>Thousands of microbial genomes shed light on interconnected biogeochemical processes in an aquifer system.</title>
        <authorList>
            <person name="Anantharaman K."/>
            <person name="Brown C.T."/>
            <person name="Hug L.A."/>
            <person name="Sharon I."/>
            <person name="Castelle C.J."/>
            <person name="Probst A.J."/>
            <person name="Thomas B.C."/>
            <person name="Singh A."/>
            <person name="Wilkins M.J."/>
            <person name="Karaoz U."/>
            <person name="Brodie E.L."/>
            <person name="Williams K.H."/>
            <person name="Hubbard S.S."/>
            <person name="Banfield J.F."/>
        </authorList>
    </citation>
    <scope>NUCLEOTIDE SEQUENCE [LARGE SCALE GENOMIC DNA]</scope>
    <source>
        <strain evidence="5">RIFCSPLOWO2_12_FULL_64_10</strain>
    </source>
</reference>
<evidence type="ECO:0000256" key="2">
    <source>
        <dbReference type="ARBA" id="ARBA00022729"/>
    </source>
</evidence>
<dbReference type="Proteomes" id="UP000178606">
    <property type="component" value="Unassembled WGS sequence"/>
</dbReference>
<evidence type="ECO:0000313" key="5">
    <source>
        <dbReference type="Proteomes" id="UP000178606"/>
    </source>
</evidence>
<dbReference type="Pfam" id="PF13458">
    <property type="entry name" value="Peripla_BP_6"/>
    <property type="match status" value="1"/>
</dbReference>
<dbReference type="SUPFAM" id="SSF48452">
    <property type="entry name" value="TPR-like"/>
    <property type="match status" value="1"/>
</dbReference>
<dbReference type="InterPro" id="IPR011990">
    <property type="entry name" value="TPR-like_helical_dom_sf"/>
</dbReference>
<dbReference type="InterPro" id="IPR051010">
    <property type="entry name" value="BCAA_transport"/>
</dbReference>
<organism evidence="4 5">
    <name type="scientific">Handelsmanbacteria sp. (strain RIFCSPLOWO2_12_FULL_64_10)</name>
    <dbReference type="NCBI Taxonomy" id="1817868"/>
    <lineage>
        <taxon>Bacteria</taxon>
        <taxon>Candidatus Handelsmaniibacteriota</taxon>
    </lineage>
</organism>
<sequence>MTLLLGVGLLLHPQTAPAQRPGRSALNQEVEARFQGALDHYTKGEFAQARVEFQALLDLSPRHQRSSAAALMLAKTLYRLQEYNLAVAAVAQLYDGFPESRYLPEGDLVAGDCRFRQGDTGAAADQYTRVLRGAGDLRLRARAADRLGEMVATGRLSPAQVERLKRDLTPVRFDEVVQFGQVRWAFRLGRPDLGASRAAAFLKAFPDSPYAGETRALMRTPPGPATASLPLPVSAGRPTRLKVAVLCPISRDLGRELRDGILLARDLMPLATGDTLDVVFEDSEDDPVTSVKLAQKLAQDRDVVAIVGDLTSRSTVPAAAVANASQVPLITPTASEDGIASIGDYVFQINATPGAQGGKIAEHACRAGLKTFAVLASLDPYGRHMAEAFAGRVSALGGKVVAREWYTPGTTDFQSQIQRIREVGAALAGTAVIGGAADTSAAESDTTRAVPFMDGLLVAAQSPEDVILIVSQAAPYRVAAYLLGGDGWNSPRVSREVGGVLENVLFVSKYFEDTADTPARRFREAFRARFGRAPNVASALSYDAMTCVLRAIAAGGNSREALRERLAAGQDFSGATGRVLLAPGERENSGMYVLTVREGRIVPAEP</sequence>
<name>A0A1F6C4N0_HANXR</name>
<keyword evidence="2" id="KW-0732">Signal</keyword>
<dbReference type="InterPro" id="IPR028082">
    <property type="entry name" value="Peripla_BP_I"/>
</dbReference>
<evidence type="ECO:0000313" key="4">
    <source>
        <dbReference type="EMBL" id="OGG44156.1"/>
    </source>
</evidence>
<feature type="domain" description="Leucine-binding protein" evidence="3">
    <location>
        <begin position="252"/>
        <end position="598"/>
    </location>
</feature>
<proteinExistence type="inferred from homology"/>
<comment type="caution">
    <text evidence="4">The sequence shown here is derived from an EMBL/GenBank/DDBJ whole genome shotgun (WGS) entry which is preliminary data.</text>
</comment>
<evidence type="ECO:0000256" key="1">
    <source>
        <dbReference type="ARBA" id="ARBA00010062"/>
    </source>
</evidence>
<gene>
    <name evidence="4" type="ORF">A3F84_18350</name>
</gene>
<dbReference type="EMBL" id="MFKF01000414">
    <property type="protein sequence ID" value="OGG44156.1"/>
    <property type="molecule type" value="Genomic_DNA"/>
</dbReference>
<evidence type="ECO:0000259" key="3">
    <source>
        <dbReference type="Pfam" id="PF13458"/>
    </source>
</evidence>
<comment type="similarity">
    <text evidence="1">Belongs to the leucine-binding protein family.</text>
</comment>
<dbReference type="PANTHER" id="PTHR30483">
    <property type="entry name" value="LEUCINE-SPECIFIC-BINDING PROTEIN"/>
    <property type="match status" value="1"/>
</dbReference>
<dbReference type="Gene3D" id="1.25.40.10">
    <property type="entry name" value="Tetratricopeptide repeat domain"/>
    <property type="match status" value="1"/>
</dbReference>
<dbReference type="PANTHER" id="PTHR30483:SF6">
    <property type="entry name" value="PERIPLASMIC BINDING PROTEIN OF ABC TRANSPORTER FOR NATURAL AMINO ACIDS"/>
    <property type="match status" value="1"/>
</dbReference>